<name>A0AAD8R3H4_LOLMU</name>
<evidence type="ECO:0000313" key="2">
    <source>
        <dbReference type="Proteomes" id="UP001231189"/>
    </source>
</evidence>
<reference evidence="1" key="1">
    <citation type="submission" date="2023-07" db="EMBL/GenBank/DDBJ databases">
        <title>A chromosome-level genome assembly of Lolium multiflorum.</title>
        <authorList>
            <person name="Chen Y."/>
            <person name="Copetti D."/>
            <person name="Kolliker R."/>
            <person name="Studer B."/>
        </authorList>
    </citation>
    <scope>NUCLEOTIDE SEQUENCE</scope>
    <source>
        <strain evidence="1">02402/16</strain>
        <tissue evidence="1">Leaf</tissue>
    </source>
</reference>
<proteinExistence type="predicted"/>
<dbReference type="Proteomes" id="UP001231189">
    <property type="component" value="Unassembled WGS sequence"/>
</dbReference>
<gene>
    <name evidence="1" type="ORF">QYE76_019159</name>
</gene>
<accession>A0AAD8R3H4</accession>
<organism evidence="1 2">
    <name type="scientific">Lolium multiflorum</name>
    <name type="common">Italian ryegrass</name>
    <name type="synonym">Lolium perenne subsp. multiflorum</name>
    <dbReference type="NCBI Taxonomy" id="4521"/>
    <lineage>
        <taxon>Eukaryota</taxon>
        <taxon>Viridiplantae</taxon>
        <taxon>Streptophyta</taxon>
        <taxon>Embryophyta</taxon>
        <taxon>Tracheophyta</taxon>
        <taxon>Spermatophyta</taxon>
        <taxon>Magnoliopsida</taxon>
        <taxon>Liliopsida</taxon>
        <taxon>Poales</taxon>
        <taxon>Poaceae</taxon>
        <taxon>BOP clade</taxon>
        <taxon>Pooideae</taxon>
        <taxon>Poodae</taxon>
        <taxon>Poeae</taxon>
        <taxon>Poeae Chloroplast Group 2 (Poeae type)</taxon>
        <taxon>Loliodinae</taxon>
        <taxon>Loliinae</taxon>
        <taxon>Lolium</taxon>
    </lineage>
</organism>
<dbReference type="EMBL" id="JAUUTY010000006">
    <property type="protein sequence ID" value="KAK1613642.1"/>
    <property type="molecule type" value="Genomic_DNA"/>
</dbReference>
<evidence type="ECO:0000313" key="1">
    <source>
        <dbReference type="EMBL" id="KAK1613642.1"/>
    </source>
</evidence>
<keyword evidence="2" id="KW-1185">Reference proteome</keyword>
<dbReference type="AlphaFoldDB" id="A0AAD8R3H4"/>
<sequence>MHPPSCSLRSAHHDTLIRKLSNQAMSLKNDMHDLQGSPRTVEAQLGKIAESQTLIIATFAGKPEPNPVEDLKMMRVEGNEDPEELDYNNAPSLDHTVEDLVKIITLKNPTFEGSSEAMYQKFINQVAMKVREIENEYKKLSEKLPAK</sequence>
<protein>
    <submittedName>
        <fullName evidence="1">Uncharacterized protein</fullName>
    </submittedName>
</protein>
<comment type="caution">
    <text evidence="1">The sequence shown here is derived from an EMBL/GenBank/DDBJ whole genome shotgun (WGS) entry which is preliminary data.</text>
</comment>